<dbReference type="Proteomes" id="UP000244178">
    <property type="component" value="Unassembled WGS sequence"/>
</dbReference>
<dbReference type="AlphaFoldDB" id="A0A2T6GBI4"/>
<keyword evidence="4 5" id="KW-0472">Membrane</keyword>
<name>A0A2T6GBI4_9PSED</name>
<dbReference type="RefSeq" id="WP_108546413.1">
    <property type="nucleotide sequence ID" value="NZ_PYJM01000012.1"/>
</dbReference>
<gene>
    <name evidence="6" type="ORF">C5U62_31590</name>
</gene>
<comment type="caution">
    <text evidence="6">The sequence shown here is derived from an EMBL/GenBank/DDBJ whole genome shotgun (WGS) entry which is preliminary data.</text>
</comment>
<evidence type="ECO:0000256" key="5">
    <source>
        <dbReference type="SAM" id="Phobius"/>
    </source>
</evidence>
<keyword evidence="3 5" id="KW-1133">Transmembrane helix</keyword>
<sequence>MDDEKKWLFPSYNAMSRPAMFMGIPILPFVGLVVATVAVGGLGYWLVKWWMLLLVSPFVMALIGFAVASSFDDRYMRRVLFALRRYRRNLTYGRGLRLTPINRQWSVLYGKRYASGR</sequence>
<evidence type="ECO:0000256" key="1">
    <source>
        <dbReference type="ARBA" id="ARBA00004370"/>
    </source>
</evidence>
<evidence type="ECO:0000256" key="3">
    <source>
        <dbReference type="ARBA" id="ARBA00022989"/>
    </source>
</evidence>
<dbReference type="EMBL" id="PYJM01000012">
    <property type="protein sequence ID" value="PUA41510.1"/>
    <property type="molecule type" value="Genomic_DNA"/>
</dbReference>
<feature type="transmembrane region" description="Helical" evidence="5">
    <location>
        <begin position="21"/>
        <end position="43"/>
    </location>
</feature>
<evidence type="ECO:0000313" key="6">
    <source>
        <dbReference type="EMBL" id="PUA41510.1"/>
    </source>
</evidence>
<evidence type="ECO:0000313" key="7">
    <source>
        <dbReference type="Proteomes" id="UP000244178"/>
    </source>
</evidence>
<evidence type="ECO:0000256" key="4">
    <source>
        <dbReference type="ARBA" id="ARBA00023136"/>
    </source>
</evidence>
<feature type="transmembrane region" description="Helical" evidence="5">
    <location>
        <begin position="49"/>
        <end position="68"/>
    </location>
</feature>
<comment type="subcellular location">
    <subcellularLocation>
        <location evidence="1">Membrane</location>
    </subcellularLocation>
</comment>
<evidence type="ECO:0000256" key="2">
    <source>
        <dbReference type="ARBA" id="ARBA00022692"/>
    </source>
</evidence>
<keyword evidence="2 5" id="KW-0812">Transmembrane</keyword>
<dbReference type="GO" id="GO:0016020">
    <property type="term" value="C:membrane"/>
    <property type="evidence" value="ECO:0007669"/>
    <property type="project" value="UniProtKB-SubCell"/>
</dbReference>
<accession>A0A2T6GBI4</accession>
<proteinExistence type="predicted"/>
<protein>
    <submittedName>
        <fullName evidence="6">Conjugal transfer protein</fullName>
    </submittedName>
</protein>
<dbReference type="InterPro" id="IPR007792">
    <property type="entry name" value="T4SS_VirB3/TrbD/AvhB"/>
</dbReference>
<organism evidence="6 7">
    <name type="scientific">Pseudomonas protegens</name>
    <dbReference type="NCBI Taxonomy" id="380021"/>
    <lineage>
        <taxon>Bacteria</taxon>
        <taxon>Pseudomonadati</taxon>
        <taxon>Pseudomonadota</taxon>
        <taxon>Gammaproteobacteria</taxon>
        <taxon>Pseudomonadales</taxon>
        <taxon>Pseudomonadaceae</taxon>
        <taxon>Pseudomonas</taxon>
    </lineage>
</organism>
<dbReference type="Pfam" id="PF05101">
    <property type="entry name" value="VirB3"/>
    <property type="match status" value="1"/>
</dbReference>
<reference evidence="6 7" key="1">
    <citation type="submission" date="2018-03" db="EMBL/GenBank/DDBJ databases">
        <title>Draft genome sequence of the plant growth promoting rhizobacterium Pseudomonas protegens strain BNJ-SS-45 isolated from wheat (Triticum aestivum) rhizosphere.</title>
        <authorList>
            <person name="Bajpai A."/>
            <person name="Shende K."/>
            <person name="Meena N."/>
            <person name="Upadhyayula S.R."/>
            <person name="Suravajhala P."/>
            <person name="Medicherla K.M."/>
            <person name="Johri B.N."/>
        </authorList>
    </citation>
    <scope>NUCLEOTIDE SEQUENCE [LARGE SCALE GENOMIC DNA]</scope>
    <source>
        <strain evidence="6 7">BNJ-SS-45</strain>
    </source>
</reference>